<comment type="caution">
    <text evidence="3">The sequence shown here is derived from an EMBL/GenBank/DDBJ whole genome shotgun (WGS) entry which is preliminary data.</text>
</comment>
<name>A0A9P5NCJ5_GYMJU</name>
<accession>A0A9P5NCJ5</accession>
<organism evidence="3 4">
    <name type="scientific">Gymnopilus junonius</name>
    <name type="common">Spectacular rustgill mushroom</name>
    <name type="synonym">Gymnopilus spectabilis subsp. junonius</name>
    <dbReference type="NCBI Taxonomy" id="109634"/>
    <lineage>
        <taxon>Eukaryota</taxon>
        <taxon>Fungi</taxon>
        <taxon>Dikarya</taxon>
        <taxon>Basidiomycota</taxon>
        <taxon>Agaricomycotina</taxon>
        <taxon>Agaricomycetes</taxon>
        <taxon>Agaricomycetidae</taxon>
        <taxon>Agaricales</taxon>
        <taxon>Agaricineae</taxon>
        <taxon>Hymenogastraceae</taxon>
        <taxon>Gymnopilus</taxon>
    </lineage>
</organism>
<sequence>MAWVFFISFSLSAHLRCSASSSASSSSLSYKSPLSALTFFVGWVPTPQLSSSSPQSSSAGAPSSTQKYHHPPIPPSAGVIVSWKLIRYPGPSRDFGMVSFFGGLIGVGVLVLADGGRASHAAAPQVRIASPQVSAALP</sequence>
<keyword evidence="2" id="KW-0732">Signal</keyword>
<feature type="compositionally biased region" description="Low complexity" evidence="1">
    <location>
        <begin position="47"/>
        <end position="65"/>
    </location>
</feature>
<evidence type="ECO:0000256" key="2">
    <source>
        <dbReference type="SAM" id="SignalP"/>
    </source>
</evidence>
<protein>
    <submittedName>
        <fullName evidence="3">Uncharacterized protein</fullName>
    </submittedName>
</protein>
<evidence type="ECO:0000313" key="3">
    <source>
        <dbReference type="EMBL" id="KAF8875666.1"/>
    </source>
</evidence>
<feature type="signal peptide" evidence="2">
    <location>
        <begin position="1"/>
        <end position="19"/>
    </location>
</feature>
<feature type="region of interest" description="Disordered" evidence="1">
    <location>
        <begin position="47"/>
        <end position="74"/>
    </location>
</feature>
<evidence type="ECO:0000256" key="1">
    <source>
        <dbReference type="SAM" id="MobiDB-lite"/>
    </source>
</evidence>
<reference evidence="3" key="1">
    <citation type="submission" date="2020-11" db="EMBL/GenBank/DDBJ databases">
        <authorList>
            <consortium name="DOE Joint Genome Institute"/>
            <person name="Ahrendt S."/>
            <person name="Riley R."/>
            <person name="Andreopoulos W."/>
            <person name="LaButti K."/>
            <person name="Pangilinan J."/>
            <person name="Ruiz-duenas F.J."/>
            <person name="Barrasa J.M."/>
            <person name="Sanchez-Garcia M."/>
            <person name="Camarero S."/>
            <person name="Miyauchi S."/>
            <person name="Serrano A."/>
            <person name="Linde D."/>
            <person name="Babiker R."/>
            <person name="Drula E."/>
            <person name="Ayuso-Fernandez I."/>
            <person name="Pacheco R."/>
            <person name="Padilla G."/>
            <person name="Ferreira P."/>
            <person name="Barriuso J."/>
            <person name="Kellner H."/>
            <person name="Castanera R."/>
            <person name="Alfaro M."/>
            <person name="Ramirez L."/>
            <person name="Pisabarro A.G."/>
            <person name="Kuo A."/>
            <person name="Tritt A."/>
            <person name="Lipzen A."/>
            <person name="He G."/>
            <person name="Yan M."/>
            <person name="Ng V."/>
            <person name="Cullen D."/>
            <person name="Martin F."/>
            <person name="Rosso M.-N."/>
            <person name="Henrissat B."/>
            <person name="Hibbett D."/>
            <person name="Martinez A.T."/>
            <person name="Grigoriev I.V."/>
        </authorList>
    </citation>
    <scope>NUCLEOTIDE SEQUENCE</scope>
    <source>
        <strain evidence="3">AH 44721</strain>
    </source>
</reference>
<dbReference type="EMBL" id="JADNYJ010000193">
    <property type="protein sequence ID" value="KAF8875666.1"/>
    <property type="molecule type" value="Genomic_DNA"/>
</dbReference>
<dbReference type="Proteomes" id="UP000724874">
    <property type="component" value="Unassembled WGS sequence"/>
</dbReference>
<gene>
    <name evidence="3" type="ORF">CPB84DRAFT_1752620</name>
</gene>
<proteinExistence type="predicted"/>
<keyword evidence="4" id="KW-1185">Reference proteome</keyword>
<feature type="chain" id="PRO_5040358540" evidence="2">
    <location>
        <begin position="20"/>
        <end position="138"/>
    </location>
</feature>
<dbReference type="AlphaFoldDB" id="A0A9P5NCJ5"/>
<evidence type="ECO:0000313" key="4">
    <source>
        <dbReference type="Proteomes" id="UP000724874"/>
    </source>
</evidence>